<dbReference type="PANTHER" id="PTHR43537:SF5">
    <property type="entry name" value="UXU OPERON TRANSCRIPTIONAL REGULATOR"/>
    <property type="match status" value="1"/>
</dbReference>
<proteinExistence type="predicted"/>
<dbReference type="SMART" id="SM00345">
    <property type="entry name" value="HTH_GNTR"/>
    <property type="match status" value="1"/>
</dbReference>
<sequence length="243" mass="26515">MATSEHRVPRKRLSDRVADQLEALIVAGEFPVGSKLPAEPELAQRFEVGRSSMREAVRTLAAAGYLRSTHGSGVYVTSDRSSRIGPLDLTLAGGYTMSDLFEVRIAIESTTAELAARRLTDHHLELLQSILTAAGDAEATQEEFVRLDGRFHRQVAEASGNPLLLLVWDSFAAQHEEYSLKVIGMPGRQERAHADHVAIAEAIAERDPERAGRLAGDHVRTVQAELKSQPARPAVVRQPRSAG</sequence>
<evidence type="ECO:0000313" key="7">
    <source>
        <dbReference type="Proteomes" id="UP001500843"/>
    </source>
</evidence>
<dbReference type="InterPro" id="IPR036388">
    <property type="entry name" value="WH-like_DNA-bd_sf"/>
</dbReference>
<comment type="caution">
    <text evidence="6">The sequence shown here is derived from an EMBL/GenBank/DDBJ whole genome shotgun (WGS) entry which is preliminary data.</text>
</comment>
<feature type="domain" description="HTH gntR-type" evidence="5">
    <location>
        <begin position="11"/>
        <end position="79"/>
    </location>
</feature>
<dbReference type="Gene3D" id="1.10.10.10">
    <property type="entry name" value="Winged helix-like DNA-binding domain superfamily/Winged helix DNA-binding domain"/>
    <property type="match status" value="1"/>
</dbReference>
<accession>A0ABP8XZA3</accession>
<keyword evidence="7" id="KW-1185">Reference proteome</keyword>
<dbReference type="EMBL" id="BAABHM010000026">
    <property type="protein sequence ID" value="GAA4717820.1"/>
    <property type="molecule type" value="Genomic_DNA"/>
</dbReference>
<evidence type="ECO:0000256" key="1">
    <source>
        <dbReference type="ARBA" id="ARBA00023015"/>
    </source>
</evidence>
<dbReference type="Pfam" id="PF00392">
    <property type="entry name" value="GntR"/>
    <property type="match status" value="1"/>
</dbReference>
<evidence type="ECO:0000313" key="6">
    <source>
        <dbReference type="EMBL" id="GAA4717820.1"/>
    </source>
</evidence>
<reference evidence="7" key="1">
    <citation type="journal article" date="2019" name="Int. J. Syst. Evol. Microbiol.">
        <title>The Global Catalogue of Microorganisms (GCM) 10K type strain sequencing project: providing services to taxonomists for standard genome sequencing and annotation.</title>
        <authorList>
            <consortium name="The Broad Institute Genomics Platform"/>
            <consortium name="The Broad Institute Genome Sequencing Center for Infectious Disease"/>
            <person name="Wu L."/>
            <person name="Ma J."/>
        </authorList>
    </citation>
    <scope>NUCLEOTIDE SEQUENCE [LARGE SCALE GENOMIC DNA]</scope>
    <source>
        <strain evidence="7">JCM 17975</strain>
    </source>
</reference>
<keyword evidence="3" id="KW-0804">Transcription</keyword>
<evidence type="ECO:0000259" key="5">
    <source>
        <dbReference type="PROSITE" id="PS50949"/>
    </source>
</evidence>
<dbReference type="Gene3D" id="1.20.120.530">
    <property type="entry name" value="GntR ligand-binding domain-like"/>
    <property type="match status" value="1"/>
</dbReference>
<feature type="region of interest" description="Disordered" evidence="4">
    <location>
        <begin position="224"/>
        <end position="243"/>
    </location>
</feature>
<keyword evidence="2" id="KW-0238">DNA-binding</keyword>
<dbReference type="PRINTS" id="PR00035">
    <property type="entry name" value="HTHGNTR"/>
</dbReference>
<evidence type="ECO:0000256" key="3">
    <source>
        <dbReference type="ARBA" id="ARBA00023163"/>
    </source>
</evidence>
<evidence type="ECO:0000256" key="4">
    <source>
        <dbReference type="SAM" id="MobiDB-lite"/>
    </source>
</evidence>
<dbReference type="Proteomes" id="UP001500843">
    <property type="component" value="Unassembled WGS sequence"/>
</dbReference>
<dbReference type="PANTHER" id="PTHR43537">
    <property type="entry name" value="TRANSCRIPTIONAL REGULATOR, GNTR FAMILY"/>
    <property type="match status" value="1"/>
</dbReference>
<dbReference type="InterPro" id="IPR011711">
    <property type="entry name" value="GntR_C"/>
</dbReference>
<dbReference type="Pfam" id="PF07729">
    <property type="entry name" value="FCD"/>
    <property type="match status" value="1"/>
</dbReference>
<evidence type="ECO:0000256" key="2">
    <source>
        <dbReference type="ARBA" id="ARBA00023125"/>
    </source>
</evidence>
<organism evidence="6 7">
    <name type="scientific">Promicromonospora umidemergens</name>
    <dbReference type="NCBI Taxonomy" id="629679"/>
    <lineage>
        <taxon>Bacteria</taxon>
        <taxon>Bacillati</taxon>
        <taxon>Actinomycetota</taxon>
        <taxon>Actinomycetes</taxon>
        <taxon>Micrococcales</taxon>
        <taxon>Promicromonosporaceae</taxon>
        <taxon>Promicromonospora</taxon>
    </lineage>
</organism>
<dbReference type="InterPro" id="IPR036390">
    <property type="entry name" value="WH_DNA-bd_sf"/>
</dbReference>
<protein>
    <submittedName>
        <fullName evidence="6">FadR/GntR family transcriptional regulator</fullName>
    </submittedName>
</protein>
<dbReference type="InterPro" id="IPR000524">
    <property type="entry name" value="Tscrpt_reg_HTH_GntR"/>
</dbReference>
<dbReference type="PROSITE" id="PS50949">
    <property type="entry name" value="HTH_GNTR"/>
    <property type="match status" value="1"/>
</dbReference>
<name>A0ABP8XZA3_9MICO</name>
<dbReference type="InterPro" id="IPR008920">
    <property type="entry name" value="TF_FadR/GntR_C"/>
</dbReference>
<dbReference type="CDD" id="cd07377">
    <property type="entry name" value="WHTH_GntR"/>
    <property type="match status" value="1"/>
</dbReference>
<dbReference type="SMART" id="SM00895">
    <property type="entry name" value="FCD"/>
    <property type="match status" value="1"/>
</dbReference>
<dbReference type="SUPFAM" id="SSF48008">
    <property type="entry name" value="GntR ligand-binding domain-like"/>
    <property type="match status" value="1"/>
</dbReference>
<dbReference type="RefSeq" id="WP_253871703.1">
    <property type="nucleotide sequence ID" value="NZ_BAABHM010000026.1"/>
</dbReference>
<dbReference type="SUPFAM" id="SSF46785">
    <property type="entry name" value="Winged helix' DNA-binding domain"/>
    <property type="match status" value="1"/>
</dbReference>
<gene>
    <name evidence="6" type="ORF">GCM10023198_46740</name>
</gene>
<keyword evidence="1" id="KW-0805">Transcription regulation</keyword>